<dbReference type="GeneID" id="68848116"/>
<evidence type="ECO:0000313" key="2">
    <source>
        <dbReference type="EMBL" id="EAV42562.1"/>
    </source>
</evidence>
<dbReference type="AlphaFoldDB" id="A0NXN5"/>
<feature type="compositionally biased region" description="Polar residues" evidence="1">
    <location>
        <begin position="110"/>
        <end position="132"/>
    </location>
</feature>
<feature type="region of interest" description="Disordered" evidence="1">
    <location>
        <begin position="110"/>
        <end position="142"/>
    </location>
</feature>
<accession>A0NXN5</accession>
<evidence type="ECO:0000313" key="3">
    <source>
        <dbReference type="Proteomes" id="UP000004848"/>
    </source>
</evidence>
<organism evidence="2 3">
    <name type="scientific">Roseibium aggregatum (strain ATCC 25650 / DSM 13394 / JCM 20685 / NBRC 16684 / NCIMB 2208 / IAM 12614 / B1)</name>
    <name type="common">Stappia aggregata</name>
    <dbReference type="NCBI Taxonomy" id="384765"/>
    <lineage>
        <taxon>Bacteria</taxon>
        <taxon>Pseudomonadati</taxon>
        <taxon>Pseudomonadota</taxon>
        <taxon>Alphaproteobacteria</taxon>
        <taxon>Hyphomicrobiales</taxon>
        <taxon>Stappiaceae</taxon>
        <taxon>Roseibium</taxon>
    </lineage>
</organism>
<proteinExistence type="predicted"/>
<name>A0NXN5_ROSAI</name>
<reference evidence="2 3" key="1">
    <citation type="submission" date="2006-05" db="EMBL/GenBank/DDBJ databases">
        <authorList>
            <person name="King G."/>
            <person name="Ferriera S."/>
            <person name="Johnson J."/>
            <person name="Kravitz S."/>
            <person name="Beeson K."/>
            <person name="Sutton G."/>
            <person name="Rogers Y.-H."/>
            <person name="Friedman R."/>
            <person name="Frazier M."/>
            <person name="Venter J.C."/>
        </authorList>
    </citation>
    <scope>NUCLEOTIDE SEQUENCE [LARGE SCALE GENOMIC DNA]</scope>
    <source>
        <strain evidence="3">ATCC 25650 / DSM 13394 / JCM 20685 / NBRC 16684 / NCIMB 2208 / IAM 12614 / B1</strain>
    </source>
</reference>
<dbReference type="EMBL" id="AAUW01000014">
    <property type="protein sequence ID" value="EAV42562.1"/>
    <property type="molecule type" value="Genomic_DNA"/>
</dbReference>
<sequence>MSGKRGTQFNYSDFDAVDESKIVNMAKVDMHFEEGFVYDDDDVVDIDLEDCAEVDEMLVSVNGSIDYSPGDDISVEDILNEALNGGGNDAGVVLNNTNQLQDNDSAQNTTAVNSGGFNQTLKAKGGDSTTDDGISAGGSSGTESLSAEMSAFGAHAGNWFGQAGFHGMSLDLEGNLEIDDLGSGSVRVIADDDALVQGLNAAEASASNDTSAFTNTLVQGENILNNSVDMTIVGGNMDSLVTGEDLGSMGT</sequence>
<protein>
    <submittedName>
        <fullName evidence="2">Fibrinogen binding protein</fullName>
    </submittedName>
</protein>
<dbReference type="OrthoDB" id="7877190at2"/>
<dbReference type="RefSeq" id="WP_006937080.1">
    <property type="nucleotide sequence ID" value="NZ_AAUW01000014.1"/>
</dbReference>
<gene>
    <name evidence="2" type="ORF">SIAM614_28382</name>
</gene>
<evidence type="ECO:0000256" key="1">
    <source>
        <dbReference type="SAM" id="MobiDB-lite"/>
    </source>
</evidence>
<dbReference type="Proteomes" id="UP000004848">
    <property type="component" value="Unassembled WGS sequence"/>
</dbReference>
<comment type="caution">
    <text evidence="2">The sequence shown here is derived from an EMBL/GenBank/DDBJ whole genome shotgun (WGS) entry which is preliminary data.</text>
</comment>